<dbReference type="EMBL" id="JAQQCF010000045">
    <property type="protein sequence ID" value="MFM0641644.1"/>
    <property type="molecule type" value="Genomic_DNA"/>
</dbReference>
<reference evidence="1 2" key="1">
    <citation type="journal article" date="2024" name="Chem. Sci.">
        <title>Discovery of megapolipeptins by genome mining of a Burkholderiales bacteria collection.</title>
        <authorList>
            <person name="Paulo B.S."/>
            <person name="Recchia M.J.J."/>
            <person name="Lee S."/>
            <person name="Fergusson C.H."/>
            <person name="Romanowski S.B."/>
            <person name="Hernandez A."/>
            <person name="Krull N."/>
            <person name="Liu D.Y."/>
            <person name="Cavanagh H."/>
            <person name="Bos A."/>
            <person name="Gray C.A."/>
            <person name="Murphy B.T."/>
            <person name="Linington R.G."/>
            <person name="Eustaquio A.S."/>
        </authorList>
    </citation>
    <scope>NUCLEOTIDE SEQUENCE [LARGE SCALE GENOMIC DNA]</scope>
    <source>
        <strain evidence="1 2">RL17-338-BIC-A</strain>
    </source>
</reference>
<sequence>MPVFQTRSPRRPVVGIIADSIEFHGHRGHSVLHGYVRAVSEIARAMPVMLPAAAEALDGATLLGTLDGIVLTGSPSNVAAERYGASPLPASTRQDTYRDAAVLGMLPTLIRGGLPILGICRGLQELNVIHKGTLEAAVHEQPGRLDHREGDHDRPIERWYDNSHPIQVIPGGVLEGLASEAVIQVNSLHHQGIDRLGDGLRPEATAPDGLVEAFSIADAPQFTLAIQWHPEMRIDDCRLSRAIFTAFGNACRMRKREREQAIRP</sequence>
<dbReference type="PROSITE" id="PS51273">
    <property type="entry name" value="GATASE_TYPE_1"/>
    <property type="match status" value="1"/>
</dbReference>
<dbReference type="PANTHER" id="PTHR43235:SF1">
    <property type="entry name" value="GLUTAMINE AMIDOTRANSFERASE PB2B2.05-RELATED"/>
    <property type="match status" value="1"/>
</dbReference>
<dbReference type="Gene3D" id="3.40.50.880">
    <property type="match status" value="1"/>
</dbReference>
<dbReference type="InterPro" id="IPR029062">
    <property type="entry name" value="Class_I_gatase-like"/>
</dbReference>
<dbReference type="PANTHER" id="PTHR43235">
    <property type="entry name" value="GLUTAMINE AMIDOTRANSFERASE PB2B2.05-RELATED"/>
    <property type="match status" value="1"/>
</dbReference>
<dbReference type="CDD" id="cd01745">
    <property type="entry name" value="GATase1_2"/>
    <property type="match status" value="1"/>
</dbReference>
<proteinExistence type="predicted"/>
<dbReference type="InterPro" id="IPR044668">
    <property type="entry name" value="PuuD-like"/>
</dbReference>
<accession>A0ABW9E3Y7</accession>
<evidence type="ECO:0000313" key="1">
    <source>
        <dbReference type="EMBL" id="MFM0641644.1"/>
    </source>
</evidence>
<dbReference type="InterPro" id="IPR011697">
    <property type="entry name" value="Peptidase_C26"/>
</dbReference>
<dbReference type="SUPFAM" id="SSF52317">
    <property type="entry name" value="Class I glutamine amidotransferase-like"/>
    <property type="match status" value="1"/>
</dbReference>
<keyword evidence="1" id="KW-0378">Hydrolase</keyword>
<name>A0ABW9E3Y7_9BURK</name>
<protein>
    <submittedName>
        <fullName evidence="1">Gamma-glutamyl-gamma-aminobutyrate hydrolase family protein</fullName>
    </submittedName>
</protein>
<dbReference type="Pfam" id="PF07722">
    <property type="entry name" value="Peptidase_C26"/>
    <property type="match status" value="1"/>
</dbReference>
<dbReference type="Proteomes" id="UP001629432">
    <property type="component" value="Unassembled WGS sequence"/>
</dbReference>
<dbReference type="GO" id="GO:0016787">
    <property type="term" value="F:hydrolase activity"/>
    <property type="evidence" value="ECO:0007669"/>
    <property type="project" value="UniProtKB-KW"/>
</dbReference>
<organism evidence="1 2">
    <name type="scientific">Paraburkholderia metrosideri</name>
    <dbReference type="NCBI Taxonomy" id="580937"/>
    <lineage>
        <taxon>Bacteria</taxon>
        <taxon>Pseudomonadati</taxon>
        <taxon>Pseudomonadota</taxon>
        <taxon>Betaproteobacteria</taxon>
        <taxon>Burkholderiales</taxon>
        <taxon>Burkholderiaceae</taxon>
        <taxon>Paraburkholderia</taxon>
    </lineage>
</organism>
<comment type="caution">
    <text evidence="1">The sequence shown here is derived from an EMBL/GenBank/DDBJ whole genome shotgun (WGS) entry which is preliminary data.</text>
</comment>
<evidence type="ECO:0000313" key="2">
    <source>
        <dbReference type="Proteomes" id="UP001629432"/>
    </source>
</evidence>
<gene>
    <name evidence="1" type="ORF">PQQ63_33645</name>
</gene>
<dbReference type="RefSeq" id="WP_408340215.1">
    <property type="nucleotide sequence ID" value="NZ_JAQQCF010000045.1"/>
</dbReference>
<keyword evidence="2" id="KW-1185">Reference proteome</keyword>